<feature type="signal peptide" evidence="1">
    <location>
        <begin position="1"/>
        <end position="16"/>
    </location>
</feature>
<accession>A0A0B1T181</accession>
<dbReference type="Proteomes" id="UP000053660">
    <property type="component" value="Unassembled WGS sequence"/>
</dbReference>
<keyword evidence="1" id="KW-0732">Signal</keyword>
<name>A0A0B1T181_OESDE</name>
<evidence type="ECO:0000313" key="2">
    <source>
        <dbReference type="EMBL" id="KHJ91009.1"/>
    </source>
</evidence>
<keyword evidence="3" id="KW-1185">Reference proteome</keyword>
<dbReference type="EMBL" id="KN552437">
    <property type="protein sequence ID" value="KHJ91009.1"/>
    <property type="molecule type" value="Genomic_DNA"/>
</dbReference>
<proteinExistence type="predicted"/>
<protein>
    <submittedName>
        <fullName evidence="2">Uncharacterized protein</fullName>
    </submittedName>
</protein>
<sequence>MHTLIFFLSLIVLTVAQFGLNNGISANTRFASVNTGLNTQFQRPAYGGFQNQGYYGNRYYGNQGGWGQQGSAYGQQNYYGRGGQTGYQGRYGGQQSSQGGWGRPSFNAGQSLGVSGPRTGLSVANRMGLFGRK</sequence>
<reference evidence="2 3" key="1">
    <citation type="submission" date="2014-03" db="EMBL/GenBank/DDBJ databases">
        <title>Draft genome of the hookworm Oesophagostomum dentatum.</title>
        <authorList>
            <person name="Mitreva M."/>
        </authorList>
    </citation>
    <scope>NUCLEOTIDE SEQUENCE [LARGE SCALE GENOMIC DNA]</scope>
    <source>
        <strain evidence="2 3">OD-Hann</strain>
    </source>
</reference>
<evidence type="ECO:0000313" key="3">
    <source>
        <dbReference type="Proteomes" id="UP000053660"/>
    </source>
</evidence>
<feature type="chain" id="PRO_5002065372" evidence="1">
    <location>
        <begin position="17"/>
        <end position="133"/>
    </location>
</feature>
<dbReference type="AlphaFoldDB" id="A0A0B1T181"/>
<gene>
    <name evidence="2" type="ORF">OESDEN_09134</name>
</gene>
<evidence type="ECO:0000256" key="1">
    <source>
        <dbReference type="SAM" id="SignalP"/>
    </source>
</evidence>
<organism evidence="2 3">
    <name type="scientific">Oesophagostomum dentatum</name>
    <name type="common">Nodular worm</name>
    <dbReference type="NCBI Taxonomy" id="61180"/>
    <lineage>
        <taxon>Eukaryota</taxon>
        <taxon>Metazoa</taxon>
        <taxon>Ecdysozoa</taxon>
        <taxon>Nematoda</taxon>
        <taxon>Chromadorea</taxon>
        <taxon>Rhabditida</taxon>
        <taxon>Rhabditina</taxon>
        <taxon>Rhabditomorpha</taxon>
        <taxon>Strongyloidea</taxon>
        <taxon>Strongylidae</taxon>
        <taxon>Oesophagostomum</taxon>
    </lineage>
</organism>